<accession>A0A067TBF8</accession>
<name>A0A067TBF8_GALM3</name>
<dbReference type="HOGENOM" id="CLU_440077_0_0_1"/>
<feature type="region of interest" description="Disordered" evidence="1">
    <location>
        <begin position="456"/>
        <end position="621"/>
    </location>
</feature>
<feature type="compositionally biased region" description="Low complexity" evidence="1">
    <location>
        <begin position="31"/>
        <end position="42"/>
    </location>
</feature>
<dbReference type="OrthoDB" id="3066480at2759"/>
<dbReference type="EMBL" id="KL142373">
    <property type="protein sequence ID" value="KDR79697.1"/>
    <property type="molecule type" value="Genomic_DNA"/>
</dbReference>
<reference evidence="3" key="1">
    <citation type="journal article" date="2014" name="Proc. Natl. Acad. Sci. U.S.A.">
        <title>Extensive sampling of basidiomycete genomes demonstrates inadequacy of the white-rot/brown-rot paradigm for wood decay fungi.</title>
        <authorList>
            <person name="Riley R."/>
            <person name="Salamov A.A."/>
            <person name="Brown D.W."/>
            <person name="Nagy L.G."/>
            <person name="Floudas D."/>
            <person name="Held B.W."/>
            <person name="Levasseur A."/>
            <person name="Lombard V."/>
            <person name="Morin E."/>
            <person name="Otillar R."/>
            <person name="Lindquist E.A."/>
            <person name="Sun H."/>
            <person name="LaButti K.M."/>
            <person name="Schmutz J."/>
            <person name="Jabbour D."/>
            <person name="Luo H."/>
            <person name="Baker S.E."/>
            <person name="Pisabarro A.G."/>
            <person name="Walton J.D."/>
            <person name="Blanchette R.A."/>
            <person name="Henrissat B."/>
            <person name="Martin F."/>
            <person name="Cullen D."/>
            <person name="Hibbett D.S."/>
            <person name="Grigoriev I.V."/>
        </authorList>
    </citation>
    <scope>NUCLEOTIDE SEQUENCE [LARGE SCALE GENOMIC DNA]</scope>
    <source>
        <strain evidence="3">CBS 339.88</strain>
    </source>
</reference>
<sequence length="621" mass="69411">MPPPTDLPEGSTTAPIPGGSKVPSTAERNNDPSLPGPSGDPSTAPSGEDRPPAEPEIEDPLPDPPFSDHDGDTGLSIWTPAEMALLKSNLPGYRATRSKKKAGFVAVNVVKPIKLLWNPRYSSANIKADRKIEKEWMKKKTQIFTWYSNHGKTERRLRIPGFNLYPTFDTVFFAENRKHIEEEARDLSGGKGESKAWIPHYAQAKKNVLARISQTDKDAYVATAAEYKISGVPREQQSANAARHGKCILRQMQHLKFDCMGMQELAFEWHYKEDGKASFSIYETSRMKFDWTNLNLPSFAEHSPAAFKVMQKAWPRVPRVPEPRLTVAGKEPVLTQQNMLRAYWTKHYGEKLQSKAGGTLVGAKHGIPYKSIVPHWEEFVDKKYLPVNIKFQDPSRYNTHQTHAIFKLWRRREADKIIPFRWNSLAGDQGCVVPADYADDAFEVLRDVTDDDLLHEHGFSKMGPNPLAIDSDEDADYSKPPPKAAWELDDEVMPNSSSDHDNDEAPAPVGIPNPITPTATPADTPPRRGKTQVATSKPQPRAKAVSKKKVQPEPETPGTPIATIVKPRPTHKCILLTPETTQATARTPTPEETEGRKLRSANKKPEDNEGKTKPKMKIKKG</sequence>
<evidence type="ECO:0000313" key="3">
    <source>
        <dbReference type="Proteomes" id="UP000027222"/>
    </source>
</evidence>
<gene>
    <name evidence="2" type="ORF">GALMADRAFT_208972</name>
</gene>
<keyword evidence="3" id="KW-1185">Reference proteome</keyword>
<dbReference type="AlphaFoldDB" id="A0A067TBF8"/>
<feature type="region of interest" description="Disordered" evidence="1">
    <location>
        <begin position="1"/>
        <end position="74"/>
    </location>
</feature>
<evidence type="ECO:0000313" key="2">
    <source>
        <dbReference type="EMBL" id="KDR79697.1"/>
    </source>
</evidence>
<dbReference type="Proteomes" id="UP000027222">
    <property type="component" value="Unassembled WGS sequence"/>
</dbReference>
<organism evidence="2 3">
    <name type="scientific">Galerina marginata (strain CBS 339.88)</name>
    <dbReference type="NCBI Taxonomy" id="685588"/>
    <lineage>
        <taxon>Eukaryota</taxon>
        <taxon>Fungi</taxon>
        <taxon>Dikarya</taxon>
        <taxon>Basidiomycota</taxon>
        <taxon>Agaricomycotina</taxon>
        <taxon>Agaricomycetes</taxon>
        <taxon>Agaricomycetidae</taxon>
        <taxon>Agaricales</taxon>
        <taxon>Agaricineae</taxon>
        <taxon>Strophariaceae</taxon>
        <taxon>Galerina</taxon>
    </lineage>
</organism>
<feature type="compositionally biased region" description="Basic and acidic residues" evidence="1">
    <location>
        <begin position="593"/>
        <end position="612"/>
    </location>
</feature>
<protein>
    <submittedName>
        <fullName evidence="2">Uncharacterized protein</fullName>
    </submittedName>
</protein>
<feature type="compositionally biased region" description="Low complexity" evidence="1">
    <location>
        <begin position="577"/>
        <end position="590"/>
    </location>
</feature>
<proteinExistence type="predicted"/>
<evidence type="ECO:0000256" key="1">
    <source>
        <dbReference type="SAM" id="MobiDB-lite"/>
    </source>
</evidence>